<name>A0A7J0CR36_STRMI</name>
<dbReference type="EMBL" id="BLWD01000001">
    <property type="protein sequence ID" value="GFN04953.1"/>
    <property type="molecule type" value="Genomic_DNA"/>
</dbReference>
<protein>
    <submittedName>
        <fullName evidence="1">Uncharacterized protein</fullName>
    </submittedName>
</protein>
<proteinExistence type="predicted"/>
<gene>
    <name evidence="1" type="ORF">Smic_35090</name>
</gene>
<reference evidence="1 2" key="1">
    <citation type="submission" date="2020-05" db="EMBL/GenBank/DDBJ databases">
        <title>Whole genome shotgun sequence of Streptomyces microflavus NBRC 13062.</title>
        <authorList>
            <person name="Komaki H."/>
            <person name="Tamura T."/>
        </authorList>
    </citation>
    <scope>NUCLEOTIDE SEQUENCE [LARGE SCALE GENOMIC DNA]</scope>
    <source>
        <strain evidence="1 2">NBRC 13062</strain>
    </source>
</reference>
<accession>A0A7J0CR36</accession>
<organism evidence="1 2">
    <name type="scientific">Streptomyces microflavus</name>
    <name type="common">Streptomyces lipmanii</name>
    <dbReference type="NCBI Taxonomy" id="1919"/>
    <lineage>
        <taxon>Bacteria</taxon>
        <taxon>Bacillati</taxon>
        <taxon>Actinomycetota</taxon>
        <taxon>Actinomycetes</taxon>
        <taxon>Kitasatosporales</taxon>
        <taxon>Streptomycetaceae</taxon>
        <taxon>Streptomyces</taxon>
    </lineage>
</organism>
<evidence type="ECO:0000313" key="2">
    <source>
        <dbReference type="Proteomes" id="UP000498740"/>
    </source>
</evidence>
<evidence type="ECO:0000313" key="1">
    <source>
        <dbReference type="EMBL" id="GFN04953.1"/>
    </source>
</evidence>
<sequence length="116" mass="12704">MLRAAAVRRFRHRIPRRPHDGHEGYGRKGIHRFRVTAGHCAGGWYVLAYFPPVSLPEGRAPGVPGGRTPWVRRSGERPYVCRILRPSGISLISLGANGFKSVHIGCSAPGWSPLGV</sequence>
<dbReference type="AlphaFoldDB" id="A0A7J0CR36"/>
<comment type="caution">
    <text evidence="1">The sequence shown here is derived from an EMBL/GenBank/DDBJ whole genome shotgun (WGS) entry which is preliminary data.</text>
</comment>
<dbReference type="Proteomes" id="UP000498740">
    <property type="component" value="Unassembled WGS sequence"/>
</dbReference>